<dbReference type="Pfam" id="PF07963">
    <property type="entry name" value="N_methyl"/>
    <property type="match status" value="1"/>
</dbReference>
<keyword evidence="3" id="KW-1185">Reference proteome</keyword>
<dbReference type="InterPro" id="IPR012902">
    <property type="entry name" value="N_methyl_site"/>
</dbReference>
<dbReference type="Proteomes" id="UP000189545">
    <property type="component" value="Chromosome"/>
</dbReference>
<dbReference type="KEGG" id="spsw:Sps_04837"/>
<dbReference type="OrthoDB" id="9794345at2"/>
<dbReference type="AlphaFoldDB" id="A0A1S6HWN2"/>
<keyword evidence="1" id="KW-1133">Transmembrane helix</keyword>
<evidence type="ECO:0000313" key="2">
    <source>
        <dbReference type="EMBL" id="AQS39919.1"/>
    </source>
</evidence>
<feature type="transmembrane region" description="Helical" evidence="1">
    <location>
        <begin position="7"/>
        <end position="27"/>
    </location>
</feature>
<proteinExistence type="predicted"/>
<protein>
    <submittedName>
        <fullName evidence="2">Prepilin-type N-terminal cleavage/methylation domain-containing protein</fullName>
    </submittedName>
</protein>
<evidence type="ECO:0000313" key="3">
    <source>
        <dbReference type="Proteomes" id="UP000189545"/>
    </source>
</evidence>
<accession>A0A1S6HWN2</accession>
<name>A0A1S6HWN2_9GAMM</name>
<dbReference type="NCBIfam" id="TIGR02532">
    <property type="entry name" value="IV_pilin_GFxxxE"/>
    <property type="match status" value="1"/>
</dbReference>
<gene>
    <name evidence="2" type="ORF">Sps_04837</name>
</gene>
<evidence type="ECO:0000256" key="1">
    <source>
        <dbReference type="SAM" id="Phobius"/>
    </source>
</evidence>
<dbReference type="STRING" id="225848.Sps_04837"/>
<dbReference type="RefSeq" id="WP_077754782.1">
    <property type="nucleotide sequence ID" value="NZ_CP014782.1"/>
</dbReference>
<organism evidence="2 3">
    <name type="scientific">Shewanella psychrophila</name>
    <dbReference type="NCBI Taxonomy" id="225848"/>
    <lineage>
        <taxon>Bacteria</taxon>
        <taxon>Pseudomonadati</taxon>
        <taxon>Pseudomonadota</taxon>
        <taxon>Gammaproteobacteria</taxon>
        <taxon>Alteromonadales</taxon>
        <taxon>Shewanellaceae</taxon>
        <taxon>Shewanella</taxon>
    </lineage>
</organism>
<dbReference type="EMBL" id="CP014782">
    <property type="protein sequence ID" value="AQS39919.1"/>
    <property type="molecule type" value="Genomic_DNA"/>
</dbReference>
<sequence length="461" mass="50146">MKKQHGLALLEVLIAVSILGVITLGVMKLQTGQLREQVKTLAAAKVAHIYQLSTQVMFDPLVKLKSSKADDISTWKTNDTIHGLKEKLTNGGYIYLDAQNKSNMKVANFFNGINYDTDKDSCAVNNGVTNERVNCASGLEDELTLSKSFKVKGIKVDGEKQSYFSINHVGNSDVSDVKPTVITIFIDGLSDRKSLKEMNDLALAVSEQVSQIDDIENSAYASIHIADFSKEPAKYDTGDEAYKALLDANYQIDPNMGLAIIFNLGGTQALRSDGMVAMQKNRSLCWNVSVGSEEDGFICQSAISSGTGGGGTSGFIQSDSNLLYQTGDQKSSTKVYRTPVEVIVAAFNGQDIEIAKPVCPTIKENKLLPHLAVVGSSFSNSGFGEFPEADNDHYGDNSVSNHDHTAEMVSGLLFRWKDSNHPEYWSVTGIVGSSNDQDGDEGKNPQSLQIVALRWCEVEKK</sequence>
<keyword evidence="1" id="KW-0812">Transmembrane</keyword>
<keyword evidence="1" id="KW-0472">Membrane</keyword>
<reference evidence="2 3" key="1">
    <citation type="submission" date="2016-03" db="EMBL/GenBank/DDBJ databases">
        <title>Complete genome sequence of Shewanella psychrophila WP2, a deep sea bacterium isolated from west Pacific sediment.</title>
        <authorList>
            <person name="Xu G."/>
            <person name="Jian H."/>
        </authorList>
    </citation>
    <scope>NUCLEOTIDE SEQUENCE [LARGE SCALE GENOMIC DNA]</scope>
    <source>
        <strain evidence="2 3">WP2</strain>
    </source>
</reference>